<dbReference type="HAMAP" id="MF_00222">
    <property type="entry name" value="Shikimate_DH_AroE"/>
    <property type="match status" value="1"/>
</dbReference>
<feature type="binding site" evidence="7">
    <location>
        <position position="94"/>
    </location>
    <ligand>
        <name>shikimate</name>
        <dbReference type="ChEBI" id="CHEBI:36208"/>
    </ligand>
</feature>
<dbReference type="Gene3D" id="3.40.50.10860">
    <property type="entry name" value="Leucine Dehydrogenase, chain A, domain 1"/>
    <property type="match status" value="1"/>
</dbReference>
<accession>A0ABS3L6J0</accession>
<dbReference type="InterPro" id="IPR041121">
    <property type="entry name" value="SDH_C"/>
</dbReference>
<dbReference type="InterPro" id="IPR046346">
    <property type="entry name" value="Aminoacid_DH-like_N_sf"/>
</dbReference>
<evidence type="ECO:0000259" key="9">
    <source>
        <dbReference type="Pfam" id="PF18317"/>
    </source>
</evidence>
<comment type="caution">
    <text evidence="7">Lacks conserved residue(s) required for the propagation of feature annotation.</text>
</comment>
<feature type="active site" description="Proton acceptor" evidence="7">
    <location>
        <position position="73"/>
    </location>
</feature>
<feature type="binding site" evidence="7">
    <location>
        <position position="109"/>
    </location>
    <ligand>
        <name>shikimate</name>
        <dbReference type="ChEBI" id="CHEBI:36208"/>
    </ligand>
</feature>
<organism evidence="10 11">
    <name type="scientific">Candidatus Enterococcus moelleringii</name>
    <dbReference type="NCBI Taxonomy" id="2815325"/>
    <lineage>
        <taxon>Bacteria</taxon>
        <taxon>Bacillati</taxon>
        <taxon>Bacillota</taxon>
        <taxon>Bacilli</taxon>
        <taxon>Lactobacillales</taxon>
        <taxon>Enterococcaceae</taxon>
        <taxon>Enterococcus</taxon>
    </lineage>
</organism>
<dbReference type="InterPro" id="IPR011342">
    <property type="entry name" value="Shikimate_DH"/>
</dbReference>
<name>A0ABS3L6J0_9ENTE</name>
<dbReference type="SUPFAM" id="SSF51735">
    <property type="entry name" value="NAD(P)-binding Rossmann-fold domains"/>
    <property type="match status" value="1"/>
</dbReference>
<reference evidence="10 11" key="1">
    <citation type="submission" date="2021-03" db="EMBL/GenBank/DDBJ databases">
        <title>Enterococcal diversity collection.</title>
        <authorList>
            <person name="Gilmore M.S."/>
            <person name="Schwartzman J."/>
            <person name="Van Tyne D."/>
            <person name="Martin M."/>
            <person name="Earl A.M."/>
            <person name="Manson A.L."/>
            <person name="Straub T."/>
            <person name="Salamzade R."/>
            <person name="Saavedra J."/>
            <person name="Lebreton F."/>
            <person name="Prichula J."/>
            <person name="Schaufler K."/>
            <person name="Gaca A."/>
            <person name="Sgardioli B."/>
            <person name="Wagenaar J."/>
            <person name="Strong T."/>
        </authorList>
    </citation>
    <scope>NUCLEOTIDE SEQUENCE [LARGE SCALE GENOMIC DNA]</scope>
    <source>
        <strain evidence="10 11">669A</strain>
    </source>
</reference>
<dbReference type="PANTHER" id="PTHR21089:SF1">
    <property type="entry name" value="BIFUNCTIONAL 3-DEHYDROQUINATE DEHYDRATASE_SHIKIMATE DEHYDROGENASE, CHLOROPLASTIC"/>
    <property type="match status" value="1"/>
</dbReference>
<feature type="binding site" evidence="7">
    <location>
        <position position="69"/>
    </location>
    <ligand>
        <name>shikimate</name>
        <dbReference type="ChEBI" id="CHEBI:36208"/>
    </ligand>
</feature>
<comment type="subunit">
    <text evidence="7">Homodimer.</text>
</comment>
<gene>
    <name evidence="7 10" type="primary">aroE</name>
    <name evidence="10" type="ORF">JZO70_03650</name>
</gene>
<dbReference type="RefSeq" id="WP_207672171.1">
    <property type="nucleotide sequence ID" value="NZ_JAFREM010000004.1"/>
</dbReference>
<dbReference type="InterPro" id="IPR013708">
    <property type="entry name" value="Shikimate_DH-bd_N"/>
</dbReference>
<dbReference type="PANTHER" id="PTHR21089">
    <property type="entry name" value="SHIKIMATE DEHYDROGENASE"/>
    <property type="match status" value="1"/>
</dbReference>
<dbReference type="Proteomes" id="UP000664601">
    <property type="component" value="Unassembled WGS sequence"/>
</dbReference>
<comment type="pathway">
    <text evidence="1 7">Metabolic intermediate biosynthesis; chorismate biosynthesis; chorismate from D-erythrose 4-phosphate and phosphoenolpyruvate: step 4/7.</text>
</comment>
<protein>
    <recommendedName>
        <fullName evidence="2 7">Shikimate dehydrogenase (NADP(+))</fullName>
        <shortName evidence="7">SDH</shortName>
        <ecNumber evidence="2 7">1.1.1.25</ecNumber>
    </recommendedName>
</protein>
<feature type="binding site" evidence="7">
    <location>
        <position position="264"/>
    </location>
    <ligand>
        <name>shikimate</name>
        <dbReference type="ChEBI" id="CHEBI:36208"/>
    </ligand>
</feature>
<evidence type="ECO:0000256" key="5">
    <source>
        <dbReference type="ARBA" id="ARBA00023002"/>
    </source>
</evidence>
<keyword evidence="11" id="KW-1185">Reference proteome</keyword>
<dbReference type="Pfam" id="PF08501">
    <property type="entry name" value="Shikimate_dh_N"/>
    <property type="match status" value="1"/>
</dbReference>
<proteinExistence type="inferred from homology"/>
<comment type="caution">
    <text evidence="10">The sequence shown here is derived from an EMBL/GenBank/DDBJ whole genome shotgun (WGS) entry which is preliminary data.</text>
</comment>
<evidence type="ECO:0000313" key="11">
    <source>
        <dbReference type="Proteomes" id="UP000664601"/>
    </source>
</evidence>
<dbReference type="SUPFAM" id="SSF53223">
    <property type="entry name" value="Aminoacid dehydrogenase-like, N-terminal domain"/>
    <property type="match status" value="1"/>
</dbReference>
<keyword evidence="4 7" id="KW-0521">NADP</keyword>
<evidence type="ECO:0000256" key="3">
    <source>
        <dbReference type="ARBA" id="ARBA00022605"/>
    </source>
</evidence>
<dbReference type="InterPro" id="IPR022893">
    <property type="entry name" value="Shikimate_DH_fam"/>
</dbReference>
<evidence type="ECO:0000259" key="8">
    <source>
        <dbReference type="Pfam" id="PF08501"/>
    </source>
</evidence>
<dbReference type="Gene3D" id="3.40.50.720">
    <property type="entry name" value="NAD(P)-binding Rossmann-like Domain"/>
    <property type="match status" value="1"/>
</dbReference>
<evidence type="ECO:0000256" key="2">
    <source>
        <dbReference type="ARBA" id="ARBA00012962"/>
    </source>
</evidence>
<evidence type="ECO:0000256" key="1">
    <source>
        <dbReference type="ARBA" id="ARBA00004871"/>
    </source>
</evidence>
<keyword evidence="6 7" id="KW-0057">Aromatic amino acid biosynthesis</keyword>
<feature type="binding site" evidence="7">
    <location>
        <position position="234"/>
    </location>
    <ligand>
        <name>NADP(+)</name>
        <dbReference type="ChEBI" id="CHEBI:58349"/>
    </ligand>
</feature>
<feature type="binding site" evidence="7">
    <location>
        <position position="236"/>
    </location>
    <ligand>
        <name>shikimate</name>
        <dbReference type="ChEBI" id="CHEBI:36208"/>
    </ligand>
</feature>
<dbReference type="GO" id="GO:0004764">
    <property type="term" value="F:shikimate 3-dehydrogenase (NADP+) activity"/>
    <property type="evidence" value="ECO:0007669"/>
    <property type="project" value="UniProtKB-EC"/>
</dbReference>
<feature type="binding site" evidence="7">
    <location>
        <begin position="133"/>
        <end position="137"/>
    </location>
    <ligand>
        <name>NADP(+)</name>
        <dbReference type="ChEBI" id="CHEBI:58349"/>
    </ligand>
</feature>
<feature type="domain" description="SDH C-terminal" evidence="9">
    <location>
        <begin position="257"/>
        <end position="283"/>
    </location>
</feature>
<dbReference type="Pfam" id="PF18317">
    <property type="entry name" value="SDH_C"/>
    <property type="match status" value="1"/>
</dbReference>
<dbReference type="NCBIfam" id="TIGR00507">
    <property type="entry name" value="aroE"/>
    <property type="match status" value="1"/>
</dbReference>
<keyword evidence="3 7" id="KW-0028">Amino-acid biosynthesis</keyword>
<evidence type="ECO:0000256" key="4">
    <source>
        <dbReference type="ARBA" id="ARBA00022857"/>
    </source>
</evidence>
<evidence type="ECO:0000256" key="6">
    <source>
        <dbReference type="ARBA" id="ARBA00023141"/>
    </source>
</evidence>
<evidence type="ECO:0000313" key="10">
    <source>
        <dbReference type="EMBL" id="MBO1305241.1"/>
    </source>
</evidence>
<feature type="domain" description="Shikimate dehydrogenase substrate binding N-terminal" evidence="8">
    <location>
        <begin position="15"/>
        <end position="96"/>
    </location>
</feature>
<feature type="binding site" evidence="7">
    <location>
        <begin position="22"/>
        <end position="24"/>
    </location>
    <ligand>
        <name>shikimate</name>
        <dbReference type="ChEBI" id="CHEBI:36208"/>
    </ligand>
</feature>
<sequence length="292" mass="31484">MEKAISGKTRLAGLYALPARHSFSPTMHTTSFRELGIDAVYLSFDVQPKTLGRSIQAIRDLEMLGVNLSMPHKMAAVEYMDELSQAARLIGAINTIVNQDGKLVGHTTDGIGCLESLKEHDLTVVDQKVTILGAGGAATAIITQAALDGAKAIDVFNIQDSFYQTIEPKLKLIEQETNCHLNLYDLADEEQLSRSLAESDLLINGTNVGMDPEPDKMPIPSADLLRSDLPVFDVIYHPAKTALLKAAEAKGAVAINGLGMLLHQGAAAFKLWTGQEMPLAVTRPLLAAEIQK</sequence>
<dbReference type="EC" id="1.1.1.25" evidence="2 7"/>
<comment type="similarity">
    <text evidence="7">Belongs to the shikimate dehydrogenase family.</text>
</comment>
<evidence type="ECO:0000256" key="7">
    <source>
        <dbReference type="HAMAP-Rule" id="MF_00222"/>
    </source>
</evidence>
<dbReference type="InterPro" id="IPR036291">
    <property type="entry name" value="NAD(P)-bd_dom_sf"/>
</dbReference>
<dbReference type="CDD" id="cd01065">
    <property type="entry name" value="NAD_bind_Shikimate_DH"/>
    <property type="match status" value="1"/>
</dbReference>
<keyword evidence="5 7" id="KW-0560">Oxidoreductase</keyword>
<feature type="binding site" evidence="7">
    <location>
        <position position="257"/>
    </location>
    <ligand>
        <name>NADP(+)</name>
        <dbReference type="ChEBI" id="CHEBI:58349"/>
    </ligand>
</feature>
<comment type="function">
    <text evidence="7">Involved in the biosynthesis of the chorismate, which leads to the biosynthesis of aromatic amino acids. Catalyzes the reversible NADPH linked reduction of 3-dehydroshikimate (DHSA) to yield shikimate (SA).</text>
</comment>
<comment type="catalytic activity">
    <reaction evidence="7">
        <text>shikimate + NADP(+) = 3-dehydroshikimate + NADPH + H(+)</text>
        <dbReference type="Rhea" id="RHEA:17737"/>
        <dbReference type="ChEBI" id="CHEBI:15378"/>
        <dbReference type="ChEBI" id="CHEBI:16630"/>
        <dbReference type="ChEBI" id="CHEBI:36208"/>
        <dbReference type="ChEBI" id="CHEBI:57783"/>
        <dbReference type="ChEBI" id="CHEBI:58349"/>
        <dbReference type="EC" id="1.1.1.25"/>
    </reaction>
</comment>
<dbReference type="EMBL" id="JAFREM010000004">
    <property type="protein sequence ID" value="MBO1305241.1"/>
    <property type="molecule type" value="Genomic_DNA"/>
</dbReference>